<dbReference type="InterPro" id="IPR010987">
    <property type="entry name" value="Glutathione-S-Trfase_C-like"/>
</dbReference>
<dbReference type="Pfam" id="PF00043">
    <property type="entry name" value="GST_C"/>
    <property type="match status" value="1"/>
</dbReference>
<organism evidence="7 8">
    <name type="scientific">Pterulicium gracile</name>
    <dbReference type="NCBI Taxonomy" id="1884261"/>
    <lineage>
        <taxon>Eukaryota</taxon>
        <taxon>Fungi</taxon>
        <taxon>Dikarya</taxon>
        <taxon>Basidiomycota</taxon>
        <taxon>Agaricomycotina</taxon>
        <taxon>Agaricomycetes</taxon>
        <taxon>Agaricomycetidae</taxon>
        <taxon>Agaricales</taxon>
        <taxon>Pleurotineae</taxon>
        <taxon>Pterulaceae</taxon>
        <taxon>Pterulicium</taxon>
    </lineage>
</organism>
<evidence type="ECO:0000256" key="3">
    <source>
        <dbReference type="ARBA" id="ARBA00047960"/>
    </source>
</evidence>
<dbReference type="SFLD" id="SFLDG00358">
    <property type="entry name" value="Main_(cytGST)"/>
    <property type="match status" value="1"/>
</dbReference>
<dbReference type="PROSITE" id="PS50404">
    <property type="entry name" value="GST_NTER"/>
    <property type="match status" value="1"/>
</dbReference>
<evidence type="ECO:0000256" key="1">
    <source>
        <dbReference type="ARBA" id="ARBA00012452"/>
    </source>
</evidence>
<evidence type="ECO:0000313" key="8">
    <source>
        <dbReference type="Proteomes" id="UP000305067"/>
    </source>
</evidence>
<dbReference type="SUPFAM" id="SSF47616">
    <property type="entry name" value="GST C-terminal domain-like"/>
    <property type="match status" value="1"/>
</dbReference>
<dbReference type="InterPro" id="IPR040079">
    <property type="entry name" value="Glutathione_S-Trfase"/>
</dbReference>
<feature type="domain" description="GST C-terminal" evidence="6">
    <location>
        <begin position="90"/>
        <end position="220"/>
    </location>
</feature>
<sequence>MVYTLVASPISTCSKRVAIVLHEKKVPFQFKPIDLSKGEHKTPEFLAKQPFGQVPYLEDDDFTLTESRAISRYIATKHADQGTPLIPGTDAKSLARLDEAISYEANNFDTFAARAIYEGVFKKMMTGAEGDKDIVKGLINQLSAKLAVYETILSKQKYLAGDSITLADLYHLPYGSLLPYLGLDTLDNESRPNVARWWKELQARPSWQAVKDGVKAVESY</sequence>
<dbReference type="InterPro" id="IPR004045">
    <property type="entry name" value="Glutathione_S-Trfase_N"/>
</dbReference>
<evidence type="ECO:0000313" key="7">
    <source>
        <dbReference type="EMBL" id="TFL02157.1"/>
    </source>
</evidence>
<dbReference type="EC" id="2.5.1.18" evidence="1"/>
<dbReference type="Pfam" id="PF02798">
    <property type="entry name" value="GST_N"/>
    <property type="match status" value="1"/>
</dbReference>
<evidence type="ECO:0000256" key="2">
    <source>
        <dbReference type="ARBA" id="ARBA00022679"/>
    </source>
</evidence>
<dbReference type="SFLD" id="SFLDS00019">
    <property type="entry name" value="Glutathione_Transferase_(cytos"/>
    <property type="match status" value="1"/>
</dbReference>
<dbReference type="PANTHER" id="PTHR43900:SF3">
    <property type="entry name" value="GLUTATHIONE S-TRANSFERASE RHO"/>
    <property type="match status" value="1"/>
</dbReference>
<dbReference type="Gene3D" id="1.20.1050.10">
    <property type="match status" value="1"/>
</dbReference>
<dbReference type="InterPro" id="IPR036249">
    <property type="entry name" value="Thioredoxin-like_sf"/>
</dbReference>
<dbReference type="GO" id="GO:0004364">
    <property type="term" value="F:glutathione transferase activity"/>
    <property type="evidence" value="ECO:0007669"/>
    <property type="project" value="UniProtKB-EC"/>
</dbReference>
<comment type="catalytic activity">
    <reaction evidence="3">
        <text>RX + glutathione = an S-substituted glutathione + a halide anion + H(+)</text>
        <dbReference type="Rhea" id="RHEA:16437"/>
        <dbReference type="ChEBI" id="CHEBI:15378"/>
        <dbReference type="ChEBI" id="CHEBI:16042"/>
        <dbReference type="ChEBI" id="CHEBI:17792"/>
        <dbReference type="ChEBI" id="CHEBI:57925"/>
        <dbReference type="ChEBI" id="CHEBI:90779"/>
        <dbReference type="EC" id="2.5.1.18"/>
    </reaction>
</comment>
<dbReference type="GO" id="GO:0043295">
    <property type="term" value="F:glutathione binding"/>
    <property type="evidence" value="ECO:0007669"/>
    <property type="project" value="TreeGrafter"/>
</dbReference>
<dbReference type="SFLD" id="SFLDG01154">
    <property type="entry name" value="Main.5:_Phi-like"/>
    <property type="match status" value="1"/>
</dbReference>
<dbReference type="EMBL" id="ML178823">
    <property type="protein sequence ID" value="TFL02157.1"/>
    <property type="molecule type" value="Genomic_DNA"/>
</dbReference>
<dbReference type="CDD" id="cd03053">
    <property type="entry name" value="GST_N_Phi"/>
    <property type="match status" value="1"/>
</dbReference>
<evidence type="ECO:0000259" key="6">
    <source>
        <dbReference type="PROSITE" id="PS50405"/>
    </source>
</evidence>
<feature type="domain" description="GST N-terminal" evidence="5">
    <location>
        <begin position="1"/>
        <end position="82"/>
    </location>
</feature>
<dbReference type="Gene3D" id="3.40.30.10">
    <property type="entry name" value="Glutaredoxin"/>
    <property type="match status" value="1"/>
</dbReference>
<dbReference type="InterPro" id="IPR036282">
    <property type="entry name" value="Glutathione-S-Trfase_C_sf"/>
</dbReference>
<protein>
    <recommendedName>
        <fullName evidence="1">glutathione transferase</fullName>
        <ecNumber evidence="1">2.5.1.18</ecNumber>
    </recommendedName>
</protein>
<dbReference type="InterPro" id="IPR004046">
    <property type="entry name" value="GST_C"/>
</dbReference>
<dbReference type="STRING" id="1884261.A0A5C3QKW0"/>
<dbReference type="AlphaFoldDB" id="A0A5C3QKW0"/>
<dbReference type="PANTHER" id="PTHR43900">
    <property type="entry name" value="GLUTATHIONE S-TRANSFERASE RHO"/>
    <property type="match status" value="1"/>
</dbReference>
<accession>A0A5C3QKW0</accession>
<name>A0A5C3QKW0_9AGAR</name>
<comment type="similarity">
    <text evidence="4">Belongs to the GST superfamily.</text>
</comment>
<dbReference type="PROSITE" id="PS50405">
    <property type="entry name" value="GST_CTER"/>
    <property type="match status" value="1"/>
</dbReference>
<proteinExistence type="inferred from homology"/>
<dbReference type="SUPFAM" id="SSF52833">
    <property type="entry name" value="Thioredoxin-like"/>
    <property type="match status" value="1"/>
</dbReference>
<evidence type="ECO:0000259" key="5">
    <source>
        <dbReference type="PROSITE" id="PS50404"/>
    </source>
</evidence>
<gene>
    <name evidence="7" type="ORF">BDV98DRAFT_566799</name>
</gene>
<dbReference type="GO" id="GO:0006749">
    <property type="term" value="P:glutathione metabolic process"/>
    <property type="evidence" value="ECO:0007669"/>
    <property type="project" value="TreeGrafter"/>
</dbReference>
<dbReference type="OrthoDB" id="249703at2759"/>
<keyword evidence="8" id="KW-1185">Reference proteome</keyword>
<keyword evidence="2 7" id="KW-0808">Transferase</keyword>
<dbReference type="FunFam" id="3.40.30.10:FF:000016">
    <property type="entry name" value="Glutathione S-transferase F2"/>
    <property type="match status" value="1"/>
</dbReference>
<dbReference type="Proteomes" id="UP000305067">
    <property type="component" value="Unassembled WGS sequence"/>
</dbReference>
<evidence type="ECO:0000256" key="4">
    <source>
        <dbReference type="RuleBase" id="RU003494"/>
    </source>
</evidence>
<dbReference type="GO" id="GO:0005737">
    <property type="term" value="C:cytoplasm"/>
    <property type="evidence" value="ECO:0007669"/>
    <property type="project" value="TreeGrafter"/>
</dbReference>
<reference evidence="7 8" key="1">
    <citation type="journal article" date="2019" name="Nat. Ecol. Evol.">
        <title>Megaphylogeny resolves global patterns of mushroom evolution.</title>
        <authorList>
            <person name="Varga T."/>
            <person name="Krizsan K."/>
            <person name="Foldi C."/>
            <person name="Dima B."/>
            <person name="Sanchez-Garcia M."/>
            <person name="Sanchez-Ramirez S."/>
            <person name="Szollosi G.J."/>
            <person name="Szarkandi J.G."/>
            <person name="Papp V."/>
            <person name="Albert L."/>
            <person name="Andreopoulos W."/>
            <person name="Angelini C."/>
            <person name="Antonin V."/>
            <person name="Barry K.W."/>
            <person name="Bougher N.L."/>
            <person name="Buchanan P."/>
            <person name="Buyck B."/>
            <person name="Bense V."/>
            <person name="Catcheside P."/>
            <person name="Chovatia M."/>
            <person name="Cooper J."/>
            <person name="Damon W."/>
            <person name="Desjardin D."/>
            <person name="Finy P."/>
            <person name="Geml J."/>
            <person name="Haridas S."/>
            <person name="Hughes K."/>
            <person name="Justo A."/>
            <person name="Karasinski D."/>
            <person name="Kautmanova I."/>
            <person name="Kiss B."/>
            <person name="Kocsube S."/>
            <person name="Kotiranta H."/>
            <person name="LaButti K.M."/>
            <person name="Lechner B.E."/>
            <person name="Liimatainen K."/>
            <person name="Lipzen A."/>
            <person name="Lukacs Z."/>
            <person name="Mihaltcheva S."/>
            <person name="Morgado L.N."/>
            <person name="Niskanen T."/>
            <person name="Noordeloos M.E."/>
            <person name="Ohm R.A."/>
            <person name="Ortiz-Santana B."/>
            <person name="Ovrebo C."/>
            <person name="Racz N."/>
            <person name="Riley R."/>
            <person name="Savchenko A."/>
            <person name="Shiryaev A."/>
            <person name="Soop K."/>
            <person name="Spirin V."/>
            <person name="Szebenyi C."/>
            <person name="Tomsovsky M."/>
            <person name="Tulloss R.E."/>
            <person name="Uehling J."/>
            <person name="Grigoriev I.V."/>
            <person name="Vagvolgyi C."/>
            <person name="Papp T."/>
            <person name="Martin F.M."/>
            <person name="Miettinen O."/>
            <person name="Hibbett D.S."/>
            <person name="Nagy L.G."/>
        </authorList>
    </citation>
    <scope>NUCLEOTIDE SEQUENCE [LARGE SCALE GENOMIC DNA]</scope>
    <source>
        <strain evidence="7 8">CBS 309.79</strain>
    </source>
</reference>